<feature type="region of interest" description="Disordered" evidence="1">
    <location>
        <begin position="18"/>
        <end position="104"/>
    </location>
</feature>
<gene>
    <name evidence="2" type="ORF">PGLA1383_LOCUS44508</name>
</gene>
<evidence type="ECO:0000256" key="1">
    <source>
        <dbReference type="SAM" id="MobiDB-lite"/>
    </source>
</evidence>
<dbReference type="AlphaFoldDB" id="A0A813GRW5"/>
<dbReference type="Proteomes" id="UP000654075">
    <property type="component" value="Unassembled WGS sequence"/>
</dbReference>
<organism evidence="2 3">
    <name type="scientific">Polarella glacialis</name>
    <name type="common">Dinoflagellate</name>
    <dbReference type="NCBI Taxonomy" id="89957"/>
    <lineage>
        <taxon>Eukaryota</taxon>
        <taxon>Sar</taxon>
        <taxon>Alveolata</taxon>
        <taxon>Dinophyceae</taxon>
        <taxon>Suessiales</taxon>
        <taxon>Suessiaceae</taxon>
        <taxon>Polarella</taxon>
    </lineage>
</organism>
<name>A0A813GRW5_POLGL</name>
<dbReference type="EMBL" id="CAJNNV010029266">
    <property type="protein sequence ID" value="CAE8627791.1"/>
    <property type="molecule type" value="Genomic_DNA"/>
</dbReference>
<sequence>MMFQTCRRQSQGPFLITTSTQKAVRYRKRPAHAQKLLRNPMYKLSRQKKKTAPKDDDVSNVQTTITRSVPKYDNNNNHNNGNNNSNNNNNHNNKNSSSHQKRQQ</sequence>
<reference evidence="2" key="1">
    <citation type="submission" date="2021-02" db="EMBL/GenBank/DDBJ databases">
        <authorList>
            <person name="Dougan E. K."/>
            <person name="Rhodes N."/>
            <person name="Thang M."/>
            <person name="Chan C."/>
        </authorList>
    </citation>
    <scope>NUCLEOTIDE SEQUENCE</scope>
</reference>
<comment type="caution">
    <text evidence="2">The sequence shown here is derived from an EMBL/GenBank/DDBJ whole genome shotgun (WGS) entry which is preliminary data.</text>
</comment>
<evidence type="ECO:0000313" key="2">
    <source>
        <dbReference type="EMBL" id="CAE8627791.1"/>
    </source>
</evidence>
<feature type="compositionally biased region" description="Low complexity" evidence="1">
    <location>
        <begin position="74"/>
        <end position="98"/>
    </location>
</feature>
<keyword evidence="3" id="KW-1185">Reference proteome</keyword>
<accession>A0A813GRW5</accession>
<protein>
    <submittedName>
        <fullName evidence="2">Uncharacterized protein</fullName>
    </submittedName>
</protein>
<evidence type="ECO:0000313" key="3">
    <source>
        <dbReference type="Proteomes" id="UP000654075"/>
    </source>
</evidence>
<proteinExistence type="predicted"/>